<reference evidence="2" key="1">
    <citation type="submission" date="2015-07" db="EMBL/GenBank/DDBJ databases">
        <title>Draft Genome Sequence of Roseovarius tolerans EL-164, a producer of N-Acylated Alanine Methyl Esters (NAMEs).</title>
        <authorList>
            <person name="Voget S."/>
            <person name="Bruns H."/>
            <person name="Wagner-Doebler I."/>
            <person name="Schulz S."/>
            <person name="Daniel R."/>
        </authorList>
    </citation>
    <scope>NUCLEOTIDE SEQUENCE [LARGE SCALE GENOMIC DNA]</scope>
    <source>
        <strain evidence="2">EL-164</strain>
    </source>
</reference>
<evidence type="ECO:0000313" key="1">
    <source>
        <dbReference type="EMBL" id="KNX43372.1"/>
    </source>
</evidence>
<evidence type="ECO:0000313" key="2">
    <source>
        <dbReference type="Proteomes" id="UP000037046"/>
    </source>
</evidence>
<dbReference type="STRING" id="74031.SAMN04488077_11536"/>
<protein>
    <submittedName>
        <fullName evidence="1">Uncharacterized protein</fullName>
    </submittedName>
</protein>
<name>A0A0L6CZV3_9RHOB</name>
<dbReference type="AlphaFoldDB" id="A0A0L6CZV3"/>
<dbReference type="EMBL" id="LGVV01000001">
    <property type="protein sequence ID" value="KNX43372.1"/>
    <property type="molecule type" value="Genomic_DNA"/>
</dbReference>
<organism evidence="1 2">
    <name type="scientific">Roseovarius tolerans</name>
    <dbReference type="NCBI Taxonomy" id="74031"/>
    <lineage>
        <taxon>Bacteria</taxon>
        <taxon>Pseudomonadati</taxon>
        <taxon>Pseudomonadota</taxon>
        <taxon>Alphaproteobacteria</taxon>
        <taxon>Rhodobacterales</taxon>
        <taxon>Roseobacteraceae</taxon>
        <taxon>Roseovarius</taxon>
    </lineage>
</organism>
<dbReference type="RefSeq" id="WP_162838248.1">
    <property type="nucleotide sequence ID" value="NZ_CP118494.1"/>
</dbReference>
<proteinExistence type="predicted"/>
<accession>A0A0L6CZV3</accession>
<keyword evidence="2" id="KW-1185">Reference proteome</keyword>
<sequence>MQVALHAGAHMTDEDRLIACLAENRDTLARFGTNVPPPPSYRKLLRDILQQAQDAGLAGDARDVVIDAISTEDVTDRLVLSNQGFFGTPKMAVGGPILYPAADMRLSLFRQIFAGDEIELFLGLRNPAMFLPALLHGTPYTSIARLLNDNDPADMRWSELIARIRNAHPDMPITVWCNEDTPLIWSQIVREMAGIDATVPIAGEFALLSEIMTKPGRQRFHAYLKAHPNMTEVQKRRVIAAFLDKFADEEAIEEELDAPGWTDEIVARLSDLYDEDLYEIQRIDGVQMITP</sequence>
<dbReference type="PATRIC" id="fig|74031.6.peg.164"/>
<comment type="caution">
    <text evidence="1">The sequence shown here is derived from an EMBL/GenBank/DDBJ whole genome shotgun (WGS) entry which is preliminary data.</text>
</comment>
<dbReference type="Proteomes" id="UP000037046">
    <property type="component" value="Unassembled WGS sequence"/>
</dbReference>
<gene>
    <name evidence="1" type="ORF">ROTO_01610</name>
</gene>